<gene>
    <name evidence="3" type="ordered locus">LOC_Os03g51810</name>
</gene>
<evidence type="ECO:0000313" key="3">
    <source>
        <dbReference type="EMBL" id="AAT77058.1"/>
    </source>
</evidence>
<dbReference type="EMBL" id="AC135956">
    <property type="protein sequence ID" value="AAT77058.1"/>
    <property type="molecule type" value="Genomic_DNA"/>
</dbReference>
<reference evidence="4" key="2">
    <citation type="journal article" date="2005" name="Genome Res.">
        <title>Sequence, annotation, and analysis of synteny between rice chromosome 3 and diverged grass species.</title>
        <authorList>
            <consortium name="Rice Chromosome 3 Sequencing Consortium"/>
            <person name="Buell C.R."/>
            <person name="Yuan Q."/>
            <person name="Ouyang S."/>
            <person name="Liu J."/>
            <person name="Zhu W."/>
            <person name="Wang A."/>
            <person name="Maiti R."/>
            <person name="Haas B."/>
            <person name="Wortman J."/>
            <person name="Pertea M."/>
            <person name="Jones K.M."/>
            <person name="Kim M."/>
            <person name="Overton L."/>
            <person name="Tsitrin T."/>
            <person name="Fadrosh D."/>
            <person name="Bera J."/>
            <person name="Weaver B."/>
            <person name="Jin S."/>
            <person name="Johri S."/>
            <person name="Reardon M."/>
            <person name="Webb K."/>
            <person name="Hill J."/>
            <person name="Moffat K."/>
            <person name="Tallon L."/>
            <person name="Van Aken S."/>
            <person name="Lewis M."/>
            <person name="Utterback T."/>
            <person name="Feldblyum T."/>
            <person name="Zismann V."/>
            <person name="Iobst S."/>
            <person name="Hsiao J."/>
            <person name="de Vazeille A.R."/>
            <person name="Salzberg S.L."/>
            <person name="White O."/>
            <person name="Fraser C."/>
            <person name="Yu Y."/>
            <person name="Kim H."/>
            <person name="Rambo T."/>
            <person name="Currie J."/>
            <person name="Collura K."/>
            <person name="Kernodle-Thompson S."/>
            <person name="Wei F."/>
            <person name="Kudrna K."/>
            <person name="Ammiraju J.S."/>
            <person name="Luo M."/>
            <person name="Goicoechea J.L."/>
            <person name="Wing R.A."/>
            <person name="Henry D."/>
            <person name="Oates R."/>
            <person name="Palmer M."/>
            <person name="Pries G."/>
            <person name="Saski C."/>
            <person name="Simmons J."/>
            <person name="Soderlund C."/>
            <person name="Nelson W."/>
            <person name="de la Bastide M."/>
            <person name="Spiegel L."/>
            <person name="Nascimento L."/>
            <person name="Huang E."/>
            <person name="Preston R."/>
            <person name="Zutavern T."/>
            <person name="Palmer L."/>
            <person name="O'Shaughnessy A."/>
            <person name="Dike S."/>
            <person name="McCombie W.R."/>
            <person name="Minx P."/>
            <person name="Cordum H."/>
            <person name="Wilson R."/>
            <person name="Jin W."/>
            <person name="Lee H.R."/>
            <person name="Jiang J."/>
            <person name="Jackson S."/>
        </authorList>
    </citation>
    <scope>NUCLEOTIDE SEQUENCE [LARGE SCALE GENOMIC DNA]</scope>
</reference>
<dbReference type="PANTHER" id="PTHR33026:SF7">
    <property type="entry name" value="OS03G0100275 PROTEIN"/>
    <property type="match status" value="1"/>
</dbReference>
<reference evidence="3" key="1">
    <citation type="submission" date="2002-10" db="EMBL/GenBank/DDBJ databases">
        <authorList>
            <person name="Buell C."/>
            <person name="Yuan Q."/>
            <person name="Ouyang S."/>
            <person name="Liu J."/>
            <person name="Wang A."/>
            <person name="Maiti R."/>
            <person name="Hamilton J."/>
            <person name="Jones K."/>
            <person name="Tallon L."/>
            <person name="Feldblyum T."/>
            <person name="Tsitrin T."/>
            <person name="Bera J."/>
            <person name="Kim M."/>
            <person name="Jin S."/>
            <person name="Fadrosh D."/>
            <person name="Vuong H."/>
            <person name="Overton II L."/>
            <person name="Reardon M."/>
            <person name="Weaver B."/>
            <person name="Johri S."/>
            <person name="Lewis M."/>
            <person name="Utterback T."/>
            <person name="Van Aken S."/>
            <person name="Wortman J."/>
            <person name="Haas B."/>
            <person name="Koo H."/>
            <person name="Zismann V."/>
            <person name="Hsiao J."/>
            <person name="Iobst S."/>
            <person name="de Vazeilles A."/>
            <person name="White O."/>
            <person name="Salzberg S."/>
            <person name="Fraser C."/>
        </authorList>
    </citation>
    <scope>NUCLEOTIDE SEQUENCE</scope>
</reference>
<evidence type="ECO:0000313" key="4">
    <source>
        <dbReference type="EMBL" id="ABF98666.1"/>
    </source>
</evidence>
<dbReference type="EMBL" id="DP000009">
    <property type="protein sequence ID" value="ABF98666.1"/>
    <property type="molecule type" value="Genomic_DNA"/>
</dbReference>
<proteinExistence type="predicted"/>
<sequence>MAHDAGDAVLPASRITAEMHLSLVRKIMPEDAAVRVGESRPRPWYPERSVHLLSFAMVGLIPPFSRFFHEVLDFYEIQALHLAPNAVMTLVIFAHLCEMFVGVRPTMRLFQSFFIPQLQQGAAERSRGAWEYTGHNDPMRTHVGERWDWGEEDAKTVIRRVLGLDTIKQTLIPDGILPLCSDRDRESILAVMSAVGAGRGRSRRSGAGGGGDGAGSSGATGSKSERWDRPGPGQPGVTGPSQYPGGAPGPHAGSGSEPATAEVQPSAGDSNGDGVPPGAIPRARPTRSATRGRRPKQVVARSPRWNTLRGPRRGTAWRLRPGAGPNSRPRPSLPEGPRRGVTGATVPLCIWGVLGAGRAEEGPRAAPSLAGGPAALRHLGGGPSFSSPTPVSMEPLLQVLAAADSTVLEGLNAQVQALADEQAALEVEWAQLAADRARVDEGRRAVDDMVETSARPLWPPERTAAEAESSLRLRQEAAAERNQTTLAAEASVAHRAKGLRLREEACRERDTALAAREAEVNRREVAARRLGEQLAKREEAVAGREARHLEGARAERAAMAARASELEAWEKELAAGGQPGGAELMSQLTAVQSTLADLRLLVQDQAGEIAALRLTNEIGPGQLSDAVERLECAGRRVGISVRRDRKLPPTQPALALRLDGMAADLERLEEEVGEVVKSLSASLARAAVELVLASHQARDPDFVLWRALEDFPPGTEARAREQVQEAADAIVSSFEGSAPRFNLALASDEGRGARTVVAMTAARTGTRWSAAPDSGSRALRDYPRFSSFILLCARGERFKL</sequence>
<reference evidence="3" key="3">
    <citation type="submission" date="2005-04" db="EMBL/GenBank/DDBJ databases">
        <authorList>
            <person name="Buell R."/>
        </authorList>
    </citation>
    <scope>NUCLEOTIDE SEQUENCE</scope>
</reference>
<reference evidence="4" key="4">
    <citation type="submission" date="2006-06" db="EMBL/GenBank/DDBJ databases">
        <authorList>
            <person name="Buell R."/>
            <person name="Wing R.A."/>
            <person name="McCombie W.A."/>
            <person name="Ouyang S."/>
        </authorList>
    </citation>
    <scope>NUCLEOTIDE SEQUENCE</scope>
</reference>
<dbReference type="Pfam" id="PF04195">
    <property type="entry name" value="Transposase_28"/>
    <property type="match status" value="1"/>
</dbReference>
<evidence type="ECO:0000256" key="1">
    <source>
        <dbReference type="SAM" id="MobiDB-lite"/>
    </source>
</evidence>
<name>Q6ATI9_ORYSJ</name>
<feature type="region of interest" description="Disordered" evidence="1">
    <location>
        <begin position="197"/>
        <end position="341"/>
    </location>
</feature>
<dbReference type="PANTHER" id="PTHR33026">
    <property type="entry name" value="OS06G0360600 PROTEIN"/>
    <property type="match status" value="1"/>
</dbReference>
<protein>
    <submittedName>
        <fullName evidence="3">Retrotransposon protein, putative, unclassified</fullName>
    </submittedName>
</protein>
<evidence type="ECO:0000259" key="2">
    <source>
        <dbReference type="Pfam" id="PF04195"/>
    </source>
</evidence>
<feature type="domain" description="Transposase (putative) gypsy type" evidence="2">
    <location>
        <begin position="52"/>
        <end position="114"/>
    </location>
</feature>
<feature type="compositionally biased region" description="Gly residues" evidence="1">
    <location>
        <begin position="206"/>
        <end position="218"/>
    </location>
</feature>
<accession>Q6ATI9</accession>
<feature type="compositionally biased region" description="Low complexity" evidence="1">
    <location>
        <begin position="249"/>
        <end position="259"/>
    </location>
</feature>
<dbReference type="AlphaFoldDB" id="Q6ATI9"/>
<organism evidence="3">
    <name type="scientific">Oryza sativa subsp. japonica</name>
    <name type="common">Rice</name>
    <dbReference type="NCBI Taxonomy" id="39947"/>
    <lineage>
        <taxon>Eukaryota</taxon>
        <taxon>Viridiplantae</taxon>
        <taxon>Streptophyta</taxon>
        <taxon>Embryophyta</taxon>
        <taxon>Tracheophyta</taxon>
        <taxon>Spermatophyta</taxon>
        <taxon>Magnoliopsida</taxon>
        <taxon>Liliopsida</taxon>
        <taxon>Poales</taxon>
        <taxon>Poaceae</taxon>
        <taxon>BOP clade</taxon>
        <taxon>Oryzoideae</taxon>
        <taxon>Oryzeae</taxon>
        <taxon>Oryzinae</taxon>
        <taxon>Oryza</taxon>
        <taxon>Oryza sativa</taxon>
    </lineage>
</organism>
<dbReference type="InterPro" id="IPR007321">
    <property type="entry name" value="Transposase_28"/>
</dbReference>